<organism evidence="2 3">
    <name type="scientific">Lophium mytilinum</name>
    <dbReference type="NCBI Taxonomy" id="390894"/>
    <lineage>
        <taxon>Eukaryota</taxon>
        <taxon>Fungi</taxon>
        <taxon>Dikarya</taxon>
        <taxon>Ascomycota</taxon>
        <taxon>Pezizomycotina</taxon>
        <taxon>Dothideomycetes</taxon>
        <taxon>Pleosporomycetidae</taxon>
        <taxon>Mytilinidiales</taxon>
        <taxon>Mytilinidiaceae</taxon>
        <taxon>Lophium</taxon>
    </lineage>
</organism>
<dbReference type="AlphaFoldDB" id="A0A6A6QBX4"/>
<name>A0A6A6QBX4_9PEZI</name>
<evidence type="ECO:0000313" key="3">
    <source>
        <dbReference type="Proteomes" id="UP000799750"/>
    </source>
</evidence>
<evidence type="ECO:0000256" key="1">
    <source>
        <dbReference type="SAM" id="MobiDB-lite"/>
    </source>
</evidence>
<feature type="compositionally biased region" description="Basic and acidic residues" evidence="1">
    <location>
        <begin position="80"/>
        <end position="105"/>
    </location>
</feature>
<feature type="compositionally biased region" description="Polar residues" evidence="1">
    <location>
        <begin position="119"/>
        <end position="137"/>
    </location>
</feature>
<gene>
    <name evidence="2" type="ORF">BU16DRAFT_167014</name>
</gene>
<feature type="region of interest" description="Disordered" evidence="1">
    <location>
        <begin position="1"/>
        <end position="50"/>
    </location>
</feature>
<feature type="region of interest" description="Disordered" evidence="1">
    <location>
        <begin position="72"/>
        <end position="137"/>
    </location>
</feature>
<evidence type="ECO:0000313" key="2">
    <source>
        <dbReference type="EMBL" id="KAF2489895.1"/>
    </source>
</evidence>
<keyword evidence="3" id="KW-1185">Reference proteome</keyword>
<accession>A0A6A6QBX4</accession>
<sequence length="137" mass="15094">MEQGNRGRGRASVRQRWMAARARTGGGVSTRSGNVNRRGRGPAYPPNDAVDGQWAVVAEDAGSEPVMIQEEVHDDNDYGGDDRHGDDFCEQRMYEQYGEEYREQYGDGYEGDGSDESSTASSPTYDSPEQISTSAEE</sequence>
<proteinExistence type="predicted"/>
<protein>
    <submittedName>
        <fullName evidence="2">Uncharacterized protein</fullName>
    </submittedName>
</protein>
<dbReference type="EMBL" id="MU004198">
    <property type="protein sequence ID" value="KAF2489895.1"/>
    <property type="molecule type" value="Genomic_DNA"/>
</dbReference>
<dbReference type="Proteomes" id="UP000799750">
    <property type="component" value="Unassembled WGS sequence"/>
</dbReference>
<reference evidence="2" key="1">
    <citation type="journal article" date="2020" name="Stud. Mycol.">
        <title>101 Dothideomycetes genomes: a test case for predicting lifestyles and emergence of pathogens.</title>
        <authorList>
            <person name="Haridas S."/>
            <person name="Albert R."/>
            <person name="Binder M."/>
            <person name="Bloem J."/>
            <person name="Labutti K."/>
            <person name="Salamov A."/>
            <person name="Andreopoulos B."/>
            <person name="Baker S."/>
            <person name="Barry K."/>
            <person name="Bills G."/>
            <person name="Bluhm B."/>
            <person name="Cannon C."/>
            <person name="Castanera R."/>
            <person name="Culley D."/>
            <person name="Daum C."/>
            <person name="Ezra D."/>
            <person name="Gonzalez J."/>
            <person name="Henrissat B."/>
            <person name="Kuo A."/>
            <person name="Liang C."/>
            <person name="Lipzen A."/>
            <person name="Lutzoni F."/>
            <person name="Magnuson J."/>
            <person name="Mondo S."/>
            <person name="Nolan M."/>
            <person name="Ohm R."/>
            <person name="Pangilinan J."/>
            <person name="Park H.-J."/>
            <person name="Ramirez L."/>
            <person name="Alfaro M."/>
            <person name="Sun H."/>
            <person name="Tritt A."/>
            <person name="Yoshinaga Y."/>
            <person name="Zwiers L.-H."/>
            <person name="Turgeon B."/>
            <person name="Goodwin S."/>
            <person name="Spatafora J."/>
            <person name="Crous P."/>
            <person name="Grigoriev I."/>
        </authorList>
    </citation>
    <scope>NUCLEOTIDE SEQUENCE</scope>
    <source>
        <strain evidence="2">CBS 269.34</strain>
    </source>
</reference>